<dbReference type="Proteomes" id="UP000251120">
    <property type="component" value="Chromosome"/>
</dbReference>
<evidence type="ECO:0000313" key="6">
    <source>
        <dbReference type="EMBL" id="QIW11380.1"/>
    </source>
</evidence>
<dbReference type="Gene3D" id="2.40.37.10">
    <property type="entry name" value="Lyase, Ornithine Decarboxylase, Chain A, domain 1"/>
    <property type="match status" value="1"/>
</dbReference>
<dbReference type="InterPro" id="IPR022653">
    <property type="entry name" value="De-COase2_pyr-phos_BS"/>
</dbReference>
<dbReference type="AlphaFoldDB" id="A0A2Z4XXH0"/>
<dbReference type="Proteomes" id="UP000681131">
    <property type="component" value="Chromosome"/>
</dbReference>
<dbReference type="InterPro" id="IPR000183">
    <property type="entry name" value="Orn/DAP/Arg_de-COase"/>
</dbReference>
<dbReference type="PANTHER" id="PTHR43727">
    <property type="entry name" value="DIAMINOPIMELATE DECARBOXYLASE"/>
    <property type="match status" value="1"/>
</dbReference>
<gene>
    <name evidence="5" type="ORF">CDH04_01385</name>
    <name evidence="6" type="ORF">FZC43_01385</name>
</gene>
<evidence type="ECO:0000256" key="3">
    <source>
        <dbReference type="PIRSR" id="PIRSR600183-50"/>
    </source>
</evidence>
<feature type="domain" description="Orn/DAP/Arg decarboxylase 2 N-terminal" evidence="4">
    <location>
        <begin position="38"/>
        <end position="272"/>
    </location>
</feature>
<evidence type="ECO:0000256" key="1">
    <source>
        <dbReference type="ARBA" id="ARBA00001933"/>
    </source>
</evidence>
<dbReference type="PRINTS" id="PR01182">
    <property type="entry name" value="ORNDCRBXLASE"/>
</dbReference>
<feature type="modified residue" description="N6-(pyridoxal phosphate)lysine" evidence="3">
    <location>
        <position position="49"/>
    </location>
</feature>
<dbReference type="InterPro" id="IPR002433">
    <property type="entry name" value="Orn_de-COase"/>
</dbReference>
<dbReference type="PROSITE" id="PS00879">
    <property type="entry name" value="ODR_DC_2_2"/>
    <property type="match status" value="1"/>
</dbReference>
<keyword evidence="8" id="KW-1185">Reference proteome</keyword>
<proteinExistence type="predicted"/>
<sequence>MFSIEQHKDNLNKLTKDIESPFFFYDLEELESNLKNIKTLPIKLWYAVKANPLSSIIETVSEQGINFDVASIGELDQVLKQNVNPENILHTGPAKSYNQICYFLEKGVRIFVLESTQQYADLSKASKLYNIEVKALLRVQLRWDNSCEKNVLGGDSITPFGLPPQAWKEYFSTNQNNNQHLNIIGLHCFQWGNITSSSKLFDLWKTITHSLVDLASEIKIDLQVIDLGGGLGIPYYNEDEKLNIKDIKAALDKLKTEYSQIDFWLELGRYAVGECGVYITQIIDKKNVYDKTLLVLEGGSHHLIRPFVSKQAFPVFNLNRNDNSKNTMELHGPLCTSIDYLGSIDLPQTTKPNDTLVFKQVGAYGFTESMPFFLCHTLPAEVIYKNQQIKIIREAKKASEWLM</sequence>
<dbReference type="EMBL" id="CP021781">
    <property type="protein sequence ID" value="AXA33152.1"/>
    <property type="molecule type" value="Genomic_DNA"/>
</dbReference>
<reference evidence="6 8" key="2">
    <citation type="submission" date="2019-08" db="EMBL/GenBank/DDBJ databases">
        <title>Complete genome sequences of Francisella adeliensis (FSC1325 and FSC1326).</title>
        <authorList>
            <person name="Ohrman C."/>
            <person name="Uneklint I."/>
            <person name="Vallesi A."/>
            <person name="Karlsson L."/>
            <person name="Sjodin A."/>
        </authorList>
    </citation>
    <scope>NUCLEOTIDE SEQUENCE [LARGE SCALE GENOMIC DNA]</scope>
    <source>
        <strain evidence="6 8">FSC1325</strain>
    </source>
</reference>
<dbReference type="OrthoDB" id="9802147at2"/>
<keyword evidence="2 3" id="KW-0663">Pyridoxal phosphate</keyword>
<evidence type="ECO:0000313" key="8">
    <source>
        <dbReference type="Proteomes" id="UP000681131"/>
    </source>
</evidence>
<evidence type="ECO:0000313" key="7">
    <source>
        <dbReference type="Proteomes" id="UP000251120"/>
    </source>
</evidence>
<evidence type="ECO:0000256" key="2">
    <source>
        <dbReference type="ARBA" id="ARBA00022898"/>
    </source>
</evidence>
<dbReference type="CDD" id="cd06810">
    <property type="entry name" value="PLPDE_III_ODC_DapDC_like"/>
    <property type="match status" value="1"/>
</dbReference>
<dbReference type="Gene3D" id="3.20.20.10">
    <property type="entry name" value="Alanine racemase"/>
    <property type="match status" value="1"/>
</dbReference>
<dbReference type="PANTHER" id="PTHR43727:SF2">
    <property type="entry name" value="GROUP IV DECARBOXYLASE"/>
    <property type="match status" value="1"/>
</dbReference>
<dbReference type="EMBL" id="CP043424">
    <property type="protein sequence ID" value="QIW11380.1"/>
    <property type="molecule type" value="Genomic_DNA"/>
</dbReference>
<name>A0A2Z4XXH0_9GAMM</name>
<dbReference type="SUPFAM" id="SSF50621">
    <property type="entry name" value="Alanine racemase C-terminal domain-like"/>
    <property type="match status" value="1"/>
</dbReference>
<comment type="cofactor">
    <cofactor evidence="1 3">
        <name>pyridoxal 5'-phosphate</name>
        <dbReference type="ChEBI" id="CHEBI:597326"/>
    </cofactor>
</comment>
<dbReference type="InterPro" id="IPR009006">
    <property type="entry name" value="Ala_racemase/Decarboxylase_C"/>
</dbReference>
<dbReference type="KEGG" id="fad:CDH04_01385"/>
<dbReference type="RefSeq" id="WP_112869325.1">
    <property type="nucleotide sequence ID" value="NZ_CP021781.1"/>
</dbReference>
<dbReference type="PROSITE" id="PS00878">
    <property type="entry name" value="ODR_DC_2_1"/>
    <property type="match status" value="1"/>
</dbReference>
<reference evidence="5 7" key="1">
    <citation type="submission" date="2017-06" db="EMBL/GenBank/DDBJ databases">
        <title>Complete genome of Francisella adeliensis.</title>
        <authorList>
            <person name="Vallesi A."/>
            <person name="Sjodin A."/>
        </authorList>
    </citation>
    <scope>NUCLEOTIDE SEQUENCE [LARGE SCALE GENOMIC DNA]</scope>
    <source>
        <strain evidence="5 7">FDC440</strain>
    </source>
</reference>
<protein>
    <submittedName>
        <fullName evidence="5">Diaminopimelate decarboxylase</fullName>
    </submittedName>
    <submittedName>
        <fullName evidence="6">PLP-dependent decarboxylase</fullName>
    </submittedName>
</protein>
<dbReference type="GO" id="GO:0009089">
    <property type="term" value="P:lysine biosynthetic process via diaminopimelate"/>
    <property type="evidence" value="ECO:0007669"/>
    <property type="project" value="TreeGrafter"/>
</dbReference>
<organism evidence="5 7">
    <name type="scientific">Francisella adeliensis</name>
    <dbReference type="NCBI Taxonomy" id="2007306"/>
    <lineage>
        <taxon>Bacteria</taxon>
        <taxon>Pseudomonadati</taxon>
        <taxon>Pseudomonadota</taxon>
        <taxon>Gammaproteobacteria</taxon>
        <taxon>Thiotrichales</taxon>
        <taxon>Francisellaceae</taxon>
        <taxon>Francisella</taxon>
    </lineage>
</organism>
<dbReference type="InterPro" id="IPR022644">
    <property type="entry name" value="De-COase2_N"/>
</dbReference>
<dbReference type="InterPro" id="IPR029066">
    <property type="entry name" value="PLP-binding_barrel"/>
</dbReference>
<dbReference type="GO" id="GO:0006596">
    <property type="term" value="P:polyamine biosynthetic process"/>
    <property type="evidence" value="ECO:0007669"/>
    <property type="project" value="InterPro"/>
</dbReference>
<dbReference type="SUPFAM" id="SSF51419">
    <property type="entry name" value="PLP-binding barrel"/>
    <property type="match status" value="1"/>
</dbReference>
<dbReference type="InterPro" id="IPR022657">
    <property type="entry name" value="De-COase2_CS"/>
</dbReference>
<accession>A0A2Z4XXH0</accession>
<dbReference type="Pfam" id="PF02784">
    <property type="entry name" value="Orn_Arg_deC_N"/>
    <property type="match status" value="1"/>
</dbReference>
<dbReference type="GO" id="GO:0008836">
    <property type="term" value="F:diaminopimelate decarboxylase activity"/>
    <property type="evidence" value="ECO:0007669"/>
    <property type="project" value="TreeGrafter"/>
</dbReference>
<feature type="active site" description="Proton donor" evidence="3">
    <location>
        <position position="335"/>
    </location>
</feature>
<evidence type="ECO:0000259" key="4">
    <source>
        <dbReference type="Pfam" id="PF02784"/>
    </source>
</evidence>
<evidence type="ECO:0000313" key="5">
    <source>
        <dbReference type="EMBL" id="AXA33152.1"/>
    </source>
</evidence>
<dbReference type="PRINTS" id="PR01179">
    <property type="entry name" value="ODADCRBXLASE"/>
</dbReference>